<feature type="site" description="Interaction with substrate tRNA" evidence="10">
    <location>
        <position position="105"/>
    </location>
</feature>
<keyword evidence="7 10" id="KW-0067">ATP-binding</keyword>
<evidence type="ECO:0000256" key="9">
    <source>
        <dbReference type="ARBA" id="ARBA00049563"/>
    </source>
</evidence>
<feature type="binding site" evidence="10">
    <location>
        <begin position="16"/>
        <end position="21"/>
    </location>
    <ligand>
        <name>substrate</name>
    </ligand>
</feature>
<evidence type="ECO:0000256" key="13">
    <source>
        <dbReference type="RuleBase" id="RU003785"/>
    </source>
</evidence>
<dbReference type="GO" id="GO:0052381">
    <property type="term" value="F:tRNA dimethylallyltransferase activity"/>
    <property type="evidence" value="ECO:0007669"/>
    <property type="project" value="UniProtKB-UniRule"/>
</dbReference>
<dbReference type="Gene3D" id="1.10.20.140">
    <property type="match status" value="1"/>
</dbReference>
<keyword evidence="8 10" id="KW-0460">Magnesium</keyword>
<proteinExistence type="inferred from homology"/>
<organism evidence="14 15">
    <name type="scientific">Candidatus Kaiserbacteria bacterium CG10_big_fil_rev_8_21_14_0_10_47_16</name>
    <dbReference type="NCBI Taxonomy" id="1974608"/>
    <lineage>
        <taxon>Bacteria</taxon>
        <taxon>Candidatus Kaiseribacteriota</taxon>
    </lineage>
</organism>
<evidence type="ECO:0000256" key="3">
    <source>
        <dbReference type="ARBA" id="ARBA00005842"/>
    </source>
</evidence>
<comment type="catalytic activity">
    <reaction evidence="9 10 11">
        <text>adenosine(37) in tRNA + dimethylallyl diphosphate = N(6)-dimethylallyladenosine(37) in tRNA + diphosphate</text>
        <dbReference type="Rhea" id="RHEA:26482"/>
        <dbReference type="Rhea" id="RHEA-COMP:10162"/>
        <dbReference type="Rhea" id="RHEA-COMP:10375"/>
        <dbReference type="ChEBI" id="CHEBI:33019"/>
        <dbReference type="ChEBI" id="CHEBI:57623"/>
        <dbReference type="ChEBI" id="CHEBI:74411"/>
        <dbReference type="ChEBI" id="CHEBI:74415"/>
        <dbReference type="EC" id="2.5.1.75"/>
    </reaction>
</comment>
<dbReference type="GO" id="GO:0005524">
    <property type="term" value="F:ATP binding"/>
    <property type="evidence" value="ECO:0007669"/>
    <property type="project" value="UniProtKB-UniRule"/>
</dbReference>
<dbReference type="InterPro" id="IPR018022">
    <property type="entry name" value="IPT"/>
</dbReference>
<keyword evidence="6 10" id="KW-0547">Nucleotide-binding</keyword>
<dbReference type="Proteomes" id="UP000229344">
    <property type="component" value="Unassembled WGS sequence"/>
</dbReference>
<dbReference type="EC" id="2.5.1.75" evidence="10"/>
<comment type="function">
    <text evidence="2 10 12">Catalyzes the transfer of a dimethylallyl group onto the adenine at position 37 in tRNAs that read codons beginning with uridine, leading to the formation of N6-(dimethylallyl)adenosine (i(6)A).</text>
</comment>
<evidence type="ECO:0000256" key="10">
    <source>
        <dbReference type="HAMAP-Rule" id="MF_00185"/>
    </source>
</evidence>
<evidence type="ECO:0000256" key="6">
    <source>
        <dbReference type="ARBA" id="ARBA00022741"/>
    </source>
</evidence>
<gene>
    <name evidence="10" type="primary">miaA</name>
    <name evidence="14" type="ORF">COU16_01505</name>
</gene>
<comment type="similarity">
    <text evidence="3 10 13">Belongs to the IPP transferase family.</text>
</comment>
<feature type="region of interest" description="Interaction with substrate tRNA" evidence="10">
    <location>
        <begin position="39"/>
        <end position="42"/>
    </location>
</feature>
<dbReference type="InterPro" id="IPR027417">
    <property type="entry name" value="P-loop_NTPase"/>
</dbReference>
<feature type="site" description="Interaction with substrate tRNA" evidence="10">
    <location>
        <position position="128"/>
    </location>
</feature>
<dbReference type="AlphaFoldDB" id="A0A2H0UCZ2"/>
<dbReference type="SUPFAM" id="SSF52540">
    <property type="entry name" value="P-loop containing nucleoside triphosphate hydrolases"/>
    <property type="match status" value="1"/>
</dbReference>
<evidence type="ECO:0000256" key="4">
    <source>
        <dbReference type="ARBA" id="ARBA00022679"/>
    </source>
</evidence>
<keyword evidence="5 10" id="KW-0819">tRNA processing</keyword>
<comment type="caution">
    <text evidence="14">The sequence shown here is derived from an EMBL/GenBank/DDBJ whole genome shotgun (WGS) entry which is preliminary data.</text>
</comment>
<dbReference type="Gene3D" id="3.40.50.300">
    <property type="entry name" value="P-loop containing nucleotide triphosphate hydrolases"/>
    <property type="match status" value="1"/>
</dbReference>
<evidence type="ECO:0000313" key="15">
    <source>
        <dbReference type="Proteomes" id="UP000229344"/>
    </source>
</evidence>
<evidence type="ECO:0000256" key="5">
    <source>
        <dbReference type="ARBA" id="ARBA00022694"/>
    </source>
</evidence>
<evidence type="ECO:0000313" key="14">
    <source>
        <dbReference type="EMBL" id="PIR84257.1"/>
    </source>
</evidence>
<comment type="caution">
    <text evidence="10">Lacks conserved residue(s) required for the propagation of feature annotation.</text>
</comment>
<name>A0A2H0UCZ2_9BACT</name>
<dbReference type="EMBL" id="PFBI01000006">
    <property type="protein sequence ID" value="PIR84257.1"/>
    <property type="molecule type" value="Genomic_DNA"/>
</dbReference>
<dbReference type="PANTHER" id="PTHR11088">
    <property type="entry name" value="TRNA DIMETHYLALLYLTRANSFERASE"/>
    <property type="match status" value="1"/>
</dbReference>
<sequence length="298" mass="33917">MSDKNKPKIVVIVGPTASGKTSLSIEVAKQFNGEVISADSRQVYRGLDIGSGKVTEEEMDGVPHHLLDVADPKDVYNVTDFVRDGRTAIADILARGKLPIVAGGSFFYVDALLGRVSTPEVPPNQELRKTLEEKSTEELFALLEEQDPRRAADIDKDNPVRLIRALEIVEAIGSVPESTQEELYKAFIIGIDIEKEKLHENIHTRLYTRLEEGMIEEVEHLHENGLSYERLESLGLEYRYIAQFLQKKIGKEEMCEKIESESRKFAKRQMTWLKRDKSIRWFKKGEGNEVLTEIEKFL</sequence>
<evidence type="ECO:0000256" key="2">
    <source>
        <dbReference type="ARBA" id="ARBA00003213"/>
    </source>
</evidence>
<comment type="subunit">
    <text evidence="10">Monomer.</text>
</comment>
<dbReference type="PANTHER" id="PTHR11088:SF60">
    <property type="entry name" value="TRNA DIMETHYLALLYLTRANSFERASE"/>
    <property type="match status" value="1"/>
</dbReference>
<evidence type="ECO:0000256" key="1">
    <source>
        <dbReference type="ARBA" id="ARBA00001946"/>
    </source>
</evidence>
<evidence type="ECO:0000256" key="12">
    <source>
        <dbReference type="RuleBase" id="RU003784"/>
    </source>
</evidence>
<comment type="cofactor">
    <cofactor evidence="1 10">
        <name>Mg(2+)</name>
        <dbReference type="ChEBI" id="CHEBI:18420"/>
    </cofactor>
</comment>
<feature type="binding site" evidence="10">
    <location>
        <begin position="14"/>
        <end position="21"/>
    </location>
    <ligand>
        <name>ATP</name>
        <dbReference type="ChEBI" id="CHEBI:30616"/>
    </ligand>
</feature>
<evidence type="ECO:0000256" key="7">
    <source>
        <dbReference type="ARBA" id="ARBA00022840"/>
    </source>
</evidence>
<keyword evidence="4 10" id="KW-0808">Transferase</keyword>
<dbReference type="InterPro" id="IPR039657">
    <property type="entry name" value="Dimethylallyltransferase"/>
</dbReference>
<dbReference type="HAMAP" id="MF_00185">
    <property type="entry name" value="IPP_trans"/>
    <property type="match status" value="1"/>
</dbReference>
<protein>
    <recommendedName>
        <fullName evidence="10">tRNA dimethylallyltransferase</fullName>
        <ecNumber evidence="10">2.5.1.75</ecNumber>
    </recommendedName>
    <alternativeName>
        <fullName evidence="10">Dimethylallyl diphosphate:tRNA dimethylallyltransferase</fullName>
        <shortName evidence="10">DMAPP:tRNA dimethylallyltransferase</shortName>
        <shortName evidence="10">DMATase</shortName>
    </alternativeName>
    <alternativeName>
        <fullName evidence="10">Isopentenyl-diphosphate:tRNA isopentenyltransferase</fullName>
        <shortName evidence="10">IPP transferase</shortName>
        <shortName evidence="10">IPPT</shortName>
        <shortName evidence="10">IPTase</shortName>
    </alternativeName>
</protein>
<accession>A0A2H0UCZ2</accession>
<dbReference type="NCBIfam" id="TIGR00174">
    <property type="entry name" value="miaA"/>
    <property type="match status" value="1"/>
</dbReference>
<reference evidence="15" key="1">
    <citation type="submission" date="2017-09" db="EMBL/GenBank/DDBJ databases">
        <title>Depth-based differentiation of microbial function through sediment-hosted aquifers and enrichment of novel symbionts in the deep terrestrial subsurface.</title>
        <authorList>
            <person name="Probst A.J."/>
            <person name="Ladd B."/>
            <person name="Jarett J.K."/>
            <person name="Geller-Mcgrath D.E."/>
            <person name="Sieber C.M.K."/>
            <person name="Emerson J.B."/>
            <person name="Anantharaman K."/>
            <person name="Thomas B.C."/>
            <person name="Malmstrom R."/>
            <person name="Stieglmeier M."/>
            <person name="Klingl A."/>
            <person name="Woyke T."/>
            <person name="Ryan C.M."/>
            <person name="Banfield J.F."/>
        </authorList>
    </citation>
    <scope>NUCLEOTIDE SEQUENCE [LARGE SCALE GENOMIC DNA]</scope>
</reference>
<dbReference type="GO" id="GO:0006400">
    <property type="term" value="P:tRNA modification"/>
    <property type="evidence" value="ECO:0007669"/>
    <property type="project" value="TreeGrafter"/>
</dbReference>
<evidence type="ECO:0000256" key="11">
    <source>
        <dbReference type="RuleBase" id="RU003783"/>
    </source>
</evidence>
<dbReference type="Pfam" id="PF01715">
    <property type="entry name" value="IPPT"/>
    <property type="match status" value="1"/>
</dbReference>
<evidence type="ECO:0000256" key="8">
    <source>
        <dbReference type="ARBA" id="ARBA00022842"/>
    </source>
</evidence>